<feature type="transmembrane region" description="Helical" evidence="6">
    <location>
        <begin position="275"/>
        <end position="292"/>
    </location>
</feature>
<accession>A0ABZ1U7K1</accession>
<feature type="transmembrane region" description="Helical" evidence="6">
    <location>
        <begin position="127"/>
        <end position="146"/>
    </location>
</feature>
<feature type="transmembrane region" description="Helical" evidence="6">
    <location>
        <begin position="298"/>
        <end position="318"/>
    </location>
</feature>
<dbReference type="EMBL" id="CP108110">
    <property type="protein sequence ID" value="WUQ87145.1"/>
    <property type="molecule type" value="Genomic_DNA"/>
</dbReference>
<dbReference type="InterPro" id="IPR011701">
    <property type="entry name" value="MFS"/>
</dbReference>
<feature type="transmembrane region" description="Helical" evidence="6">
    <location>
        <begin position="41"/>
        <end position="60"/>
    </location>
</feature>
<dbReference type="PANTHER" id="PTHR42910">
    <property type="entry name" value="TRANSPORTER SCO4007-RELATED"/>
    <property type="match status" value="1"/>
</dbReference>
<feature type="transmembrane region" description="Helical" evidence="6">
    <location>
        <begin position="214"/>
        <end position="235"/>
    </location>
</feature>
<organism evidence="8 9">
    <name type="scientific">Kitasatospora purpeofusca</name>
    <dbReference type="NCBI Taxonomy" id="67352"/>
    <lineage>
        <taxon>Bacteria</taxon>
        <taxon>Bacillati</taxon>
        <taxon>Actinomycetota</taxon>
        <taxon>Actinomycetes</taxon>
        <taxon>Kitasatosporales</taxon>
        <taxon>Streptomycetaceae</taxon>
        <taxon>Kitasatospora</taxon>
    </lineage>
</organism>
<protein>
    <submittedName>
        <fullName evidence="8">MFS transporter</fullName>
    </submittedName>
</protein>
<dbReference type="RefSeq" id="WP_328957704.1">
    <property type="nucleotide sequence ID" value="NZ_CP108110.1"/>
</dbReference>
<evidence type="ECO:0000313" key="8">
    <source>
        <dbReference type="EMBL" id="WUQ87145.1"/>
    </source>
</evidence>
<reference evidence="8" key="1">
    <citation type="submission" date="2022-10" db="EMBL/GenBank/DDBJ databases">
        <title>The complete genomes of actinobacterial strains from the NBC collection.</title>
        <authorList>
            <person name="Joergensen T.S."/>
            <person name="Alvarez Arevalo M."/>
            <person name="Sterndorff E.B."/>
            <person name="Faurdal D."/>
            <person name="Vuksanovic O."/>
            <person name="Mourched A.-S."/>
            <person name="Charusanti P."/>
            <person name="Shaw S."/>
            <person name="Blin K."/>
            <person name="Weber T."/>
        </authorList>
    </citation>
    <scope>NUCLEOTIDE SEQUENCE</scope>
    <source>
        <strain evidence="8">NBC_00222</strain>
    </source>
</reference>
<dbReference type="CDD" id="cd17324">
    <property type="entry name" value="MFS_NepI_like"/>
    <property type="match status" value="1"/>
</dbReference>
<dbReference type="Gene3D" id="1.20.1250.20">
    <property type="entry name" value="MFS general substrate transporter like domains"/>
    <property type="match status" value="1"/>
</dbReference>
<feature type="region of interest" description="Disordered" evidence="5">
    <location>
        <begin position="389"/>
        <end position="432"/>
    </location>
</feature>
<dbReference type="Pfam" id="PF07690">
    <property type="entry name" value="MFS_1"/>
    <property type="match status" value="1"/>
</dbReference>
<dbReference type="Proteomes" id="UP001432222">
    <property type="component" value="Chromosome"/>
</dbReference>
<feature type="transmembrane region" description="Helical" evidence="6">
    <location>
        <begin position="241"/>
        <end position="263"/>
    </location>
</feature>
<feature type="transmembrane region" description="Helical" evidence="6">
    <location>
        <begin position="98"/>
        <end position="120"/>
    </location>
</feature>
<dbReference type="PANTHER" id="PTHR42910:SF1">
    <property type="entry name" value="MAJOR FACILITATOR SUPERFAMILY (MFS) PROFILE DOMAIN-CONTAINING PROTEIN"/>
    <property type="match status" value="1"/>
</dbReference>
<feature type="domain" description="Major facilitator superfamily (MFS) profile" evidence="7">
    <location>
        <begin position="2"/>
        <end position="391"/>
    </location>
</feature>
<feature type="transmembrane region" description="Helical" evidence="6">
    <location>
        <begin position="363"/>
        <end position="381"/>
    </location>
</feature>
<dbReference type="InterPro" id="IPR020846">
    <property type="entry name" value="MFS_dom"/>
</dbReference>
<comment type="subcellular location">
    <subcellularLocation>
        <location evidence="1">Cell membrane</location>
        <topology evidence="1">Multi-pass membrane protein</topology>
    </subcellularLocation>
</comment>
<dbReference type="InterPro" id="IPR036259">
    <property type="entry name" value="MFS_trans_sf"/>
</dbReference>
<keyword evidence="2 6" id="KW-0812">Transmembrane</keyword>
<feature type="transmembrane region" description="Helical" evidence="6">
    <location>
        <begin position="72"/>
        <end position="92"/>
    </location>
</feature>
<evidence type="ECO:0000259" key="7">
    <source>
        <dbReference type="PROSITE" id="PS50850"/>
    </source>
</evidence>
<evidence type="ECO:0000256" key="1">
    <source>
        <dbReference type="ARBA" id="ARBA00004651"/>
    </source>
</evidence>
<keyword evidence="3 6" id="KW-1133">Transmembrane helix</keyword>
<feature type="compositionally biased region" description="Basic and acidic residues" evidence="5">
    <location>
        <begin position="420"/>
        <end position="432"/>
    </location>
</feature>
<evidence type="ECO:0000256" key="4">
    <source>
        <dbReference type="ARBA" id="ARBA00023136"/>
    </source>
</evidence>
<keyword evidence="9" id="KW-1185">Reference proteome</keyword>
<keyword evidence="4 6" id="KW-0472">Membrane</keyword>
<evidence type="ECO:0000256" key="2">
    <source>
        <dbReference type="ARBA" id="ARBA00022692"/>
    </source>
</evidence>
<evidence type="ECO:0000256" key="3">
    <source>
        <dbReference type="ARBA" id="ARBA00022989"/>
    </source>
</evidence>
<dbReference type="PROSITE" id="PS50850">
    <property type="entry name" value="MFS"/>
    <property type="match status" value="1"/>
</dbReference>
<proteinExistence type="predicted"/>
<evidence type="ECO:0000256" key="5">
    <source>
        <dbReference type="SAM" id="MobiDB-lite"/>
    </source>
</evidence>
<gene>
    <name evidence="8" type="ORF">OHA16_31815</name>
</gene>
<sequence>MTRRLLLLLTVTCAVGVGTIYFPQAITPLIAAGLDTSESSAALAVTFTQIGYSIGIFLIVPLGDRIPNRRLLTTLLGLTGLELLAAGCAPTLPVLLAASVAVGTTTVAAQVVSPMAAGLVPADRRGAVMGTLLSGATGGMLLARTFSGTLGEYLGWRAPYLAAGVLTLVLAAVLTRALPDVTAVAPAVKPSYGSLLVEPLRLLRDEPELRRSGFYQAMVFGGFCAVWTCLPLLLTGPEYGFGAQTVGLIALVGAATMICTPFAGRVVDRRGADPVNLAGLLGALASAAVLAAGGGGGAAGLAVLVAGTLLLDVSMQSGMIANKTRVYELRADARSRLNTAYMTFGYLGGSVGSWLGLRAHALAGWPGVCTLLAVLTALALTRHLVEARRRTVAPPPRGHLPERPRDGGSEQVEQQDEQQDEQRSGRKREPTP</sequence>
<evidence type="ECO:0000256" key="6">
    <source>
        <dbReference type="SAM" id="Phobius"/>
    </source>
</evidence>
<feature type="transmembrane region" description="Helical" evidence="6">
    <location>
        <begin position="158"/>
        <end position="179"/>
    </location>
</feature>
<feature type="transmembrane region" description="Helical" evidence="6">
    <location>
        <begin position="339"/>
        <end position="357"/>
    </location>
</feature>
<name>A0ABZ1U7K1_9ACTN</name>
<evidence type="ECO:0000313" key="9">
    <source>
        <dbReference type="Proteomes" id="UP001432222"/>
    </source>
</evidence>
<dbReference type="SUPFAM" id="SSF103473">
    <property type="entry name" value="MFS general substrate transporter"/>
    <property type="match status" value="1"/>
</dbReference>
<feature type="compositionally biased region" description="Basic and acidic residues" evidence="5">
    <location>
        <begin position="399"/>
        <end position="408"/>
    </location>
</feature>